<accession>A0AAU7W736</accession>
<dbReference type="GO" id="GO:0016020">
    <property type="term" value="C:membrane"/>
    <property type="evidence" value="ECO:0007669"/>
    <property type="project" value="UniProtKB-SubCell"/>
</dbReference>
<name>A0AAU7W736_9MICO</name>
<protein>
    <submittedName>
        <fullName evidence="8">AI-2E family transporter</fullName>
    </submittedName>
</protein>
<keyword evidence="4 7" id="KW-1133">Transmembrane helix</keyword>
<dbReference type="RefSeq" id="WP_350348495.1">
    <property type="nucleotide sequence ID" value="NZ_CP158374.1"/>
</dbReference>
<dbReference type="InterPro" id="IPR002549">
    <property type="entry name" value="AI-2E-like"/>
</dbReference>
<proteinExistence type="inferred from homology"/>
<evidence type="ECO:0000256" key="5">
    <source>
        <dbReference type="ARBA" id="ARBA00023136"/>
    </source>
</evidence>
<dbReference type="AlphaFoldDB" id="A0AAU7W736"/>
<sequence>MGLGGATVAAFGLSAIGSIFVPTFFALVLTICAQPIRRGLERRGIPRGLATGSVILATTLLLLGFGAALSIAVAQFATLLPQYAPELQDWVAGIGDWLSSLGIGEEQVQHILSGFDPTALVGFLSGLLGNATSLLAAFVVLLTMLILMAMDSGYGPTLLGQLRPRKPALVAAVTRFTSGVRRYMVVTTLLGVAQGLVNWIALVILGVPGALLWGLLAFLCSFIPNIGYFIALIPPLIFGGLVGGWPTVIAVIVVYGIINAVIQSIIQPKVVGNAVALSQTLTFFSVLFWAVVLGPMGAILAIPLSLLVRMLFVDSNPQVAWMLPAIGELDETKRIMDDEDAAAKEERQRRRHPSP</sequence>
<feature type="region of interest" description="Disordered" evidence="6">
    <location>
        <begin position="336"/>
        <end position="355"/>
    </location>
</feature>
<feature type="transmembrane region" description="Helical" evidence="7">
    <location>
        <begin position="54"/>
        <end position="77"/>
    </location>
</feature>
<comment type="subcellular location">
    <subcellularLocation>
        <location evidence="1">Membrane</location>
        <topology evidence="1">Multi-pass membrane protein</topology>
    </subcellularLocation>
</comment>
<feature type="transmembrane region" description="Helical" evidence="7">
    <location>
        <begin position="6"/>
        <end position="33"/>
    </location>
</feature>
<gene>
    <name evidence="8" type="ORF">ABIQ69_00790</name>
</gene>
<evidence type="ECO:0000256" key="7">
    <source>
        <dbReference type="SAM" id="Phobius"/>
    </source>
</evidence>
<dbReference type="PANTHER" id="PTHR21716:SF64">
    <property type="entry name" value="AI-2 TRANSPORT PROTEIN TQSA"/>
    <property type="match status" value="1"/>
</dbReference>
<evidence type="ECO:0000256" key="1">
    <source>
        <dbReference type="ARBA" id="ARBA00004141"/>
    </source>
</evidence>
<comment type="similarity">
    <text evidence="2">Belongs to the autoinducer-2 exporter (AI-2E) (TC 2.A.86) family.</text>
</comment>
<dbReference type="PANTHER" id="PTHR21716">
    <property type="entry name" value="TRANSMEMBRANE PROTEIN"/>
    <property type="match status" value="1"/>
</dbReference>
<organism evidence="8">
    <name type="scientific">Agromyces sp. G08B096</name>
    <dbReference type="NCBI Taxonomy" id="3156399"/>
    <lineage>
        <taxon>Bacteria</taxon>
        <taxon>Bacillati</taxon>
        <taxon>Actinomycetota</taxon>
        <taxon>Actinomycetes</taxon>
        <taxon>Micrococcales</taxon>
        <taxon>Microbacteriaceae</taxon>
        <taxon>Agromyces</taxon>
    </lineage>
</organism>
<evidence type="ECO:0000256" key="4">
    <source>
        <dbReference type="ARBA" id="ARBA00022989"/>
    </source>
</evidence>
<dbReference type="Pfam" id="PF01594">
    <property type="entry name" value="AI-2E_transport"/>
    <property type="match status" value="1"/>
</dbReference>
<evidence type="ECO:0000256" key="2">
    <source>
        <dbReference type="ARBA" id="ARBA00009773"/>
    </source>
</evidence>
<feature type="transmembrane region" description="Helical" evidence="7">
    <location>
        <begin position="127"/>
        <end position="149"/>
    </location>
</feature>
<feature type="compositionally biased region" description="Basic and acidic residues" evidence="6">
    <location>
        <begin position="336"/>
        <end position="348"/>
    </location>
</feature>
<feature type="transmembrane region" description="Helical" evidence="7">
    <location>
        <begin position="183"/>
        <end position="205"/>
    </location>
</feature>
<reference evidence="8" key="1">
    <citation type="submission" date="2024-05" db="EMBL/GenBank/DDBJ databases">
        <authorList>
            <person name="Yu L."/>
        </authorList>
    </citation>
    <scope>NUCLEOTIDE SEQUENCE</scope>
    <source>
        <strain evidence="8">G08B096</strain>
    </source>
</reference>
<dbReference type="EMBL" id="CP158374">
    <property type="protein sequence ID" value="XBX82478.1"/>
    <property type="molecule type" value="Genomic_DNA"/>
</dbReference>
<feature type="transmembrane region" description="Helical" evidence="7">
    <location>
        <begin position="211"/>
        <end position="233"/>
    </location>
</feature>
<keyword evidence="5 7" id="KW-0472">Membrane</keyword>
<dbReference type="GO" id="GO:0055085">
    <property type="term" value="P:transmembrane transport"/>
    <property type="evidence" value="ECO:0007669"/>
    <property type="project" value="TreeGrafter"/>
</dbReference>
<evidence type="ECO:0000313" key="8">
    <source>
        <dbReference type="EMBL" id="XBX82478.1"/>
    </source>
</evidence>
<evidence type="ECO:0000256" key="3">
    <source>
        <dbReference type="ARBA" id="ARBA00022692"/>
    </source>
</evidence>
<keyword evidence="3 7" id="KW-0812">Transmembrane</keyword>
<evidence type="ECO:0000256" key="6">
    <source>
        <dbReference type="SAM" id="MobiDB-lite"/>
    </source>
</evidence>
<feature type="transmembrane region" description="Helical" evidence="7">
    <location>
        <begin position="245"/>
        <end position="266"/>
    </location>
</feature>
<feature type="transmembrane region" description="Helical" evidence="7">
    <location>
        <begin position="286"/>
        <end position="308"/>
    </location>
</feature>